<dbReference type="Proteomes" id="UP000095614">
    <property type="component" value="Unassembled WGS sequence"/>
</dbReference>
<organism evidence="1 2">
    <name type="scientific">Bacteroides uniformis</name>
    <dbReference type="NCBI Taxonomy" id="820"/>
    <lineage>
        <taxon>Bacteria</taxon>
        <taxon>Pseudomonadati</taxon>
        <taxon>Bacteroidota</taxon>
        <taxon>Bacteroidia</taxon>
        <taxon>Bacteroidales</taxon>
        <taxon>Bacteroidaceae</taxon>
        <taxon>Bacteroides</taxon>
    </lineage>
</organism>
<evidence type="ECO:0000313" key="1">
    <source>
        <dbReference type="EMBL" id="CUO52957.1"/>
    </source>
</evidence>
<dbReference type="AlphaFoldDB" id="A0A174FTY8"/>
<gene>
    <name evidence="1" type="ORF">ERS852462_00709</name>
</gene>
<proteinExistence type="predicted"/>
<protein>
    <submittedName>
        <fullName evidence="1">Uncharacterized protein</fullName>
    </submittedName>
</protein>
<reference evidence="1 2" key="1">
    <citation type="submission" date="2015-09" db="EMBL/GenBank/DDBJ databases">
        <authorList>
            <consortium name="Pathogen Informatics"/>
        </authorList>
    </citation>
    <scope>NUCLEOTIDE SEQUENCE [LARGE SCALE GENOMIC DNA]</scope>
    <source>
        <strain evidence="1 2">2789STDY5834847</strain>
    </source>
</reference>
<accession>A0A174FTY8</accession>
<sequence length="50" mass="5521">MLTKIMKGEAKIKINVIFSPPSLENNLFIPDACDYLSADSLALIGHPGFW</sequence>
<evidence type="ECO:0000313" key="2">
    <source>
        <dbReference type="Proteomes" id="UP000095614"/>
    </source>
</evidence>
<name>A0A174FTY8_BACUN</name>
<dbReference type="EMBL" id="CZAF01000002">
    <property type="protein sequence ID" value="CUO52957.1"/>
    <property type="molecule type" value="Genomic_DNA"/>
</dbReference>